<keyword evidence="2 7" id="KW-0378">Hydrolase</keyword>
<proteinExistence type="inferred from homology"/>
<dbReference type="InterPro" id="IPR017853">
    <property type="entry name" value="GH"/>
</dbReference>
<protein>
    <submittedName>
        <fullName evidence="10">Aryl-phospho-beta-D-glucosidase BglC (GH1 family)</fullName>
    </submittedName>
</protein>
<evidence type="ECO:0000313" key="10">
    <source>
        <dbReference type="EMBL" id="MDR7209870.1"/>
    </source>
</evidence>
<evidence type="ECO:0000256" key="8">
    <source>
        <dbReference type="SAM" id="SignalP"/>
    </source>
</evidence>
<dbReference type="InterPro" id="IPR001547">
    <property type="entry name" value="Glyco_hydro_5"/>
</dbReference>
<evidence type="ECO:0000256" key="6">
    <source>
        <dbReference type="ARBA" id="ARBA00023326"/>
    </source>
</evidence>
<dbReference type="Proteomes" id="UP001269081">
    <property type="component" value="Unassembled WGS sequence"/>
</dbReference>
<sequence length="375" mass="42902">MRKSIKSFIIVTGLLISANVWSQLPKAQEIAKRMHVGWNLGNTLEAICDENAWGAGKTSQKLIDSVKAAGFNTVRIPVSWFCHSDTISNKINKKWIARVKEVVDYCIKDDLYVIINMHWDKGWLENRINAANQEEVNKRQYIYWTQIAKYFKNYDEHLLFAGANEPNAANAAQLDILMSYYQTFVDAVRATGGNNASRTIIVQGPETNIEKTLDLMNSLPKDKIQDRMMVEVHYYTPFQFCLMEKEAAWGKPFYYWGKDNHSETDVEHNATWGEEAMVDKLFSDLKTKYVDKGIPVILGEFGAYKRKLSAPSDQALNERSVEFFGKYVVKSALENGIIPYYWDTPNNLFNRDSGQVLDRGVLKAMMDGAKEAKKK</sequence>
<dbReference type="PANTHER" id="PTHR31297">
    <property type="entry name" value="GLUCAN ENDO-1,6-BETA-GLUCOSIDASE B"/>
    <property type="match status" value="1"/>
</dbReference>
<evidence type="ECO:0000313" key="11">
    <source>
        <dbReference type="Proteomes" id="UP001269081"/>
    </source>
</evidence>
<name>A0ABU1Y6L0_9FLAO</name>
<keyword evidence="8" id="KW-0732">Signal</keyword>
<evidence type="ECO:0000259" key="9">
    <source>
        <dbReference type="Pfam" id="PF00150"/>
    </source>
</evidence>
<reference evidence="10 11" key="1">
    <citation type="submission" date="2023-07" db="EMBL/GenBank/DDBJ databases">
        <title>Sorghum-associated microbial communities from plants grown in Nebraska, USA.</title>
        <authorList>
            <person name="Schachtman D."/>
        </authorList>
    </citation>
    <scope>NUCLEOTIDE SEQUENCE [LARGE SCALE GENOMIC DNA]</scope>
    <source>
        <strain evidence="10 11">4129</strain>
    </source>
</reference>
<dbReference type="Gene3D" id="3.20.20.80">
    <property type="entry name" value="Glycosidases"/>
    <property type="match status" value="1"/>
</dbReference>
<dbReference type="SUPFAM" id="SSF51445">
    <property type="entry name" value="(Trans)glycosidases"/>
    <property type="match status" value="1"/>
</dbReference>
<evidence type="ECO:0000256" key="2">
    <source>
        <dbReference type="ARBA" id="ARBA00022801"/>
    </source>
</evidence>
<dbReference type="PANTHER" id="PTHR31297:SF41">
    <property type="entry name" value="ENDOGLUCANASE, PUTATIVE (AFU_ORTHOLOGUE AFUA_5G01830)-RELATED"/>
    <property type="match status" value="1"/>
</dbReference>
<keyword evidence="5 7" id="KW-0326">Glycosidase</keyword>
<keyword evidence="6" id="KW-0624">Polysaccharide degradation</keyword>
<keyword evidence="3" id="KW-0136">Cellulose degradation</keyword>
<keyword evidence="11" id="KW-1185">Reference proteome</keyword>
<evidence type="ECO:0000256" key="4">
    <source>
        <dbReference type="ARBA" id="ARBA00023277"/>
    </source>
</evidence>
<organism evidence="10 11">
    <name type="scientific">Flavobacterium piscis</name>
    <dbReference type="NCBI Taxonomy" id="1114874"/>
    <lineage>
        <taxon>Bacteria</taxon>
        <taxon>Pseudomonadati</taxon>
        <taxon>Bacteroidota</taxon>
        <taxon>Flavobacteriia</taxon>
        <taxon>Flavobacteriales</taxon>
        <taxon>Flavobacteriaceae</taxon>
        <taxon>Flavobacterium</taxon>
    </lineage>
</organism>
<evidence type="ECO:0000256" key="5">
    <source>
        <dbReference type="ARBA" id="ARBA00023295"/>
    </source>
</evidence>
<evidence type="ECO:0000256" key="1">
    <source>
        <dbReference type="ARBA" id="ARBA00005641"/>
    </source>
</evidence>
<feature type="chain" id="PRO_5046904245" evidence="8">
    <location>
        <begin position="23"/>
        <end position="375"/>
    </location>
</feature>
<feature type="signal peptide" evidence="8">
    <location>
        <begin position="1"/>
        <end position="22"/>
    </location>
</feature>
<comment type="caution">
    <text evidence="10">The sequence shown here is derived from an EMBL/GenBank/DDBJ whole genome shotgun (WGS) entry which is preliminary data.</text>
</comment>
<dbReference type="EMBL" id="JAVDWQ010000005">
    <property type="protein sequence ID" value="MDR7209870.1"/>
    <property type="molecule type" value="Genomic_DNA"/>
</dbReference>
<dbReference type="RefSeq" id="WP_310280427.1">
    <property type="nucleotide sequence ID" value="NZ_JAVDWQ010000005.1"/>
</dbReference>
<evidence type="ECO:0000256" key="7">
    <source>
        <dbReference type="RuleBase" id="RU361153"/>
    </source>
</evidence>
<comment type="similarity">
    <text evidence="1 7">Belongs to the glycosyl hydrolase 5 (cellulase A) family.</text>
</comment>
<feature type="domain" description="Glycoside hydrolase family 5" evidence="9">
    <location>
        <begin position="50"/>
        <end position="344"/>
    </location>
</feature>
<evidence type="ECO:0000256" key="3">
    <source>
        <dbReference type="ARBA" id="ARBA00023001"/>
    </source>
</evidence>
<gene>
    <name evidence="10" type="ORF">J2W48_001809</name>
</gene>
<dbReference type="InterPro" id="IPR050386">
    <property type="entry name" value="Glycosyl_hydrolase_5"/>
</dbReference>
<keyword evidence="4" id="KW-0119">Carbohydrate metabolism</keyword>
<dbReference type="Pfam" id="PF00150">
    <property type="entry name" value="Cellulase"/>
    <property type="match status" value="1"/>
</dbReference>
<accession>A0ABU1Y6L0</accession>